<dbReference type="EMBL" id="AEJB01000312">
    <property type="protein sequence ID" value="ELP67132.1"/>
    <property type="molecule type" value="Genomic_DNA"/>
</dbReference>
<dbReference type="AlphaFoldDB" id="L7F7C6"/>
<accession>L7F7C6</accession>
<sequence>MPADLDFPGRRALSFRAESLLAPQADVPFAMLRYGTFHASRPPATVS</sequence>
<comment type="caution">
    <text evidence="1">The sequence shown here is derived from an EMBL/GenBank/DDBJ whole genome shotgun (WGS) entry which is preliminary data.</text>
</comment>
<reference evidence="1 2" key="1">
    <citation type="journal article" date="2011" name="Plasmid">
        <title>Streptomyces turgidiscabies Car8 contains a modular pathogenicity island that shares virulence genes with other actinobacterial plant pathogens.</title>
        <authorList>
            <person name="Huguet-Tapia J.C."/>
            <person name="Badger J.H."/>
            <person name="Loria R."/>
            <person name="Pettis G.S."/>
        </authorList>
    </citation>
    <scope>NUCLEOTIDE SEQUENCE [LARGE SCALE GENOMIC DNA]</scope>
    <source>
        <strain evidence="1 2">Car8</strain>
    </source>
</reference>
<organism evidence="1 2">
    <name type="scientific">Streptomyces turgidiscabies (strain Car8)</name>
    <dbReference type="NCBI Taxonomy" id="698760"/>
    <lineage>
        <taxon>Bacteria</taxon>
        <taxon>Bacillati</taxon>
        <taxon>Actinomycetota</taxon>
        <taxon>Actinomycetes</taxon>
        <taxon>Kitasatosporales</taxon>
        <taxon>Streptomycetaceae</taxon>
        <taxon>Streptomyces</taxon>
    </lineage>
</organism>
<dbReference type="PATRIC" id="fig|698760.3.peg.4120"/>
<keyword evidence="2" id="KW-1185">Reference proteome</keyword>
<dbReference type="Proteomes" id="UP000010931">
    <property type="component" value="Unassembled WGS sequence"/>
</dbReference>
<protein>
    <submittedName>
        <fullName evidence="1">Uncharacterized protein</fullName>
    </submittedName>
</protein>
<proteinExistence type="predicted"/>
<name>L7F7C6_STRT8</name>
<gene>
    <name evidence="1" type="ORF">STRTUCAR8_04119</name>
</gene>
<evidence type="ECO:0000313" key="1">
    <source>
        <dbReference type="EMBL" id="ELP67132.1"/>
    </source>
</evidence>
<evidence type="ECO:0000313" key="2">
    <source>
        <dbReference type="Proteomes" id="UP000010931"/>
    </source>
</evidence>